<evidence type="ECO:0000313" key="6">
    <source>
        <dbReference type="Proteomes" id="UP000054047"/>
    </source>
</evidence>
<dbReference type="InterPro" id="IPR007274">
    <property type="entry name" value="Cop_transporter"/>
</dbReference>
<gene>
    <name evidence="5" type="ORF">ANCDUO_17970</name>
</gene>
<keyword evidence="6" id="KW-1185">Reference proteome</keyword>
<dbReference type="Proteomes" id="UP000054047">
    <property type="component" value="Unassembled WGS sequence"/>
</dbReference>
<keyword evidence="4" id="KW-0813">Transport</keyword>
<proteinExistence type="inferred from homology"/>
<evidence type="ECO:0000256" key="1">
    <source>
        <dbReference type="ARBA" id="ARBA00022692"/>
    </source>
</evidence>
<feature type="non-terminal residue" evidence="5">
    <location>
        <position position="1"/>
    </location>
</feature>
<feature type="transmembrane region" description="Helical" evidence="4">
    <location>
        <begin position="20"/>
        <end position="44"/>
    </location>
</feature>
<accession>A0A0C2FTM8</accession>
<dbReference type="GO" id="GO:0005375">
    <property type="term" value="F:copper ion transmembrane transporter activity"/>
    <property type="evidence" value="ECO:0007669"/>
    <property type="project" value="UniProtKB-UniRule"/>
</dbReference>
<keyword evidence="4" id="KW-0406">Ion transport</keyword>
<comment type="subcellular location">
    <subcellularLocation>
        <location evidence="4">Membrane</location>
        <topology evidence="4">Multi-pass membrane protein</topology>
    </subcellularLocation>
</comment>
<keyword evidence="4" id="KW-0187">Copper transport</keyword>
<dbReference type="EMBL" id="KN745019">
    <property type="protein sequence ID" value="KIH51935.1"/>
    <property type="molecule type" value="Genomic_DNA"/>
</dbReference>
<keyword evidence="4" id="KW-0186">Copper</keyword>
<evidence type="ECO:0000313" key="5">
    <source>
        <dbReference type="EMBL" id="KIH51935.1"/>
    </source>
</evidence>
<dbReference type="Pfam" id="PF04145">
    <property type="entry name" value="Ctr"/>
    <property type="match status" value="1"/>
</dbReference>
<dbReference type="GO" id="GO:0016020">
    <property type="term" value="C:membrane"/>
    <property type="evidence" value="ECO:0007669"/>
    <property type="project" value="UniProtKB-SubCell"/>
</dbReference>
<evidence type="ECO:0000256" key="2">
    <source>
        <dbReference type="ARBA" id="ARBA00022989"/>
    </source>
</evidence>
<keyword evidence="2 4" id="KW-1133">Transmembrane helix</keyword>
<keyword evidence="3 4" id="KW-0472">Membrane</keyword>
<comment type="similarity">
    <text evidence="4">Belongs to the copper transporter (Ctr) (TC 1.A.56) family. SLC31A subfamily.</text>
</comment>
<dbReference type="OrthoDB" id="161814at2759"/>
<evidence type="ECO:0000256" key="4">
    <source>
        <dbReference type="RuleBase" id="RU367022"/>
    </source>
</evidence>
<sequence>LEPTVSSFVLFDALLNFVQLSISYALMLIFMTFNVWLCLAILLVEATEFVETGPGRGTLQFLQ</sequence>
<dbReference type="AlphaFoldDB" id="A0A0C2FTM8"/>
<protein>
    <recommendedName>
        <fullName evidence="4">Copper transport protein</fullName>
    </recommendedName>
</protein>
<evidence type="ECO:0000256" key="3">
    <source>
        <dbReference type="ARBA" id="ARBA00023136"/>
    </source>
</evidence>
<reference evidence="5 6" key="1">
    <citation type="submission" date="2013-12" db="EMBL/GenBank/DDBJ databases">
        <title>Draft genome of the parsitic nematode Ancylostoma duodenale.</title>
        <authorList>
            <person name="Mitreva M."/>
        </authorList>
    </citation>
    <scope>NUCLEOTIDE SEQUENCE [LARGE SCALE GENOMIC DNA]</scope>
    <source>
        <strain evidence="5 6">Zhejiang</strain>
    </source>
</reference>
<organism evidence="5 6">
    <name type="scientific">Ancylostoma duodenale</name>
    <dbReference type="NCBI Taxonomy" id="51022"/>
    <lineage>
        <taxon>Eukaryota</taxon>
        <taxon>Metazoa</taxon>
        <taxon>Ecdysozoa</taxon>
        <taxon>Nematoda</taxon>
        <taxon>Chromadorea</taxon>
        <taxon>Rhabditida</taxon>
        <taxon>Rhabditina</taxon>
        <taxon>Rhabditomorpha</taxon>
        <taxon>Strongyloidea</taxon>
        <taxon>Ancylostomatidae</taxon>
        <taxon>Ancylostomatinae</taxon>
        <taxon>Ancylostoma</taxon>
    </lineage>
</organism>
<keyword evidence="1 4" id="KW-0812">Transmembrane</keyword>
<name>A0A0C2FTM8_9BILA</name>